<dbReference type="Gene3D" id="3.40.50.1820">
    <property type="entry name" value="alpha/beta hydrolase"/>
    <property type="match status" value="1"/>
</dbReference>
<evidence type="ECO:0000256" key="2">
    <source>
        <dbReference type="SAM" id="Phobius"/>
    </source>
</evidence>
<dbReference type="AlphaFoldDB" id="A0A967B101"/>
<dbReference type="Proteomes" id="UP000744769">
    <property type="component" value="Unassembled WGS sequence"/>
</dbReference>
<dbReference type="Pfam" id="PF00756">
    <property type="entry name" value="Esterase"/>
    <property type="match status" value="1"/>
</dbReference>
<accession>A0A967B101</accession>
<keyword evidence="2" id="KW-1133">Transmembrane helix</keyword>
<protein>
    <submittedName>
        <fullName evidence="3">Esterase family protein</fullName>
    </submittedName>
</protein>
<dbReference type="InterPro" id="IPR050583">
    <property type="entry name" value="Mycobacterial_A85_antigen"/>
</dbReference>
<evidence type="ECO:0000313" key="3">
    <source>
        <dbReference type="EMBL" id="NHN56804.1"/>
    </source>
</evidence>
<dbReference type="InterPro" id="IPR000801">
    <property type="entry name" value="Esterase-like"/>
</dbReference>
<name>A0A967B101_9MICO</name>
<feature type="transmembrane region" description="Helical" evidence="2">
    <location>
        <begin position="6"/>
        <end position="25"/>
    </location>
</feature>
<dbReference type="RefSeq" id="WP_166197463.1">
    <property type="nucleotide sequence ID" value="NZ_JAAOIV010000010.1"/>
</dbReference>
<dbReference type="PANTHER" id="PTHR48098">
    <property type="entry name" value="ENTEROCHELIN ESTERASE-RELATED"/>
    <property type="match status" value="1"/>
</dbReference>
<evidence type="ECO:0000256" key="1">
    <source>
        <dbReference type="SAM" id="MobiDB-lite"/>
    </source>
</evidence>
<comment type="caution">
    <text evidence="3">The sequence shown here is derived from an EMBL/GenBank/DDBJ whole genome shotgun (WGS) entry which is preliminary data.</text>
</comment>
<organism evidence="3 4">
    <name type="scientific">Metallococcus carri</name>
    <dbReference type="NCBI Taxonomy" id="1656884"/>
    <lineage>
        <taxon>Bacteria</taxon>
        <taxon>Bacillati</taxon>
        <taxon>Actinomycetota</taxon>
        <taxon>Actinomycetes</taxon>
        <taxon>Micrococcales</taxon>
        <taxon>Dermacoccaceae</taxon>
        <taxon>Metallococcus</taxon>
    </lineage>
</organism>
<sequence>MSLTGTALPVVLFLAAVILFAALVFGLPRLPREWQRVVQRAVAAVLLNVTVVTLAATLLNDQYAFYVSWSDLLGVRSAVTTAKGGGTAQQAASASVQGVGLRKDHTPATLPPLPFPGSRLQTYTVTGPRSGISTKVMVYLPEGYDPKQRRTYPVILALHGFPGHPQSLFAGVHFDRQVDAAVAMHKLAAPIVVVPEINSPADVDTECVNAPGGLQTETWLAADIPQWVVSHFRVQTARTSWATFGYSFGGWCSAMLGIKHPDIFGGSIVMQGYFRPDFDVSYEPFKPGSAAWNGYDLVKLARQRPPALALWVLASKQDGLSYPSTAALVKYARRPLSITAVLLKTGGHRGSVWVPRTPEALDWLGRSLPGFQSTARATQPRLGGSGTKKETLRR</sequence>
<keyword evidence="2" id="KW-0472">Membrane</keyword>
<reference evidence="3" key="1">
    <citation type="submission" date="2020-03" db="EMBL/GenBank/DDBJ databases">
        <title>Draft sequencing of Calidifontibacter sp. DB0510.</title>
        <authorList>
            <person name="Kim D.-U."/>
        </authorList>
    </citation>
    <scope>NUCLEOTIDE SEQUENCE</scope>
    <source>
        <strain evidence="3">DB0510</strain>
    </source>
</reference>
<dbReference type="GO" id="GO:0016747">
    <property type="term" value="F:acyltransferase activity, transferring groups other than amino-acyl groups"/>
    <property type="evidence" value="ECO:0007669"/>
    <property type="project" value="TreeGrafter"/>
</dbReference>
<dbReference type="SUPFAM" id="SSF53474">
    <property type="entry name" value="alpha/beta-Hydrolases"/>
    <property type="match status" value="1"/>
</dbReference>
<keyword evidence="2" id="KW-0812">Transmembrane</keyword>
<evidence type="ECO:0000313" key="4">
    <source>
        <dbReference type="Proteomes" id="UP000744769"/>
    </source>
</evidence>
<dbReference type="PANTHER" id="PTHR48098:SF1">
    <property type="entry name" value="DIACYLGLYCEROL ACYLTRANSFERASE_MYCOLYLTRANSFERASE AG85A"/>
    <property type="match status" value="1"/>
</dbReference>
<feature type="transmembrane region" description="Helical" evidence="2">
    <location>
        <begin position="37"/>
        <end position="59"/>
    </location>
</feature>
<feature type="region of interest" description="Disordered" evidence="1">
    <location>
        <begin position="374"/>
        <end position="394"/>
    </location>
</feature>
<dbReference type="EMBL" id="JAAOIV010000010">
    <property type="protein sequence ID" value="NHN56804.1"/>
    <property type="molecule type" value="Genomic_DNA"/>
</dbReference>
<gene>
    <name evidence="3" type="ORF">G9U51_13575</name>
</gene>
<dbReference type="InterPro" id="IPR029058">
    <property type="entry name" value="AB_hydrolase_fold"/>
</dbReference>
<proteinExistence type="predicted"/>
<keyword evidence="4" id="KW-1185">Reference proteome</keyword>